<keyword evidence="1" id="KW-0812">Transmembrane</keyword>
<dbReference type="EMBL" id="AVFO01000015">
    <property type="protein sequence ID" value="ESU26832.1"/>
    <property type="molecule type" value="Genomic_DNA"/>
</dbReference>
<evidence type="ECO:0000313" key="2">
    <source>
        <dbReference type="EMBL" id="ESU26832.1"/>
    </source>
</evidence>
<organism evidence="2 3">
    <name type="scientific">Flavobacterium saliperosum S13</name>
    <dbReference type="NCBI Taxonomy" id="1341155"/>
    <lineage>
        <taxon>Bacteria</taxon>
        <taxon>Pseudomonadati</taxon>
        <taxon>Bacteroidota</taxon>
        <taxon>Flavobacteriia</taxon>
        <taxon>Flavobacteriales</taxon>
        <taxon>Flavobacteriaceae</taxon>
        <taxon>Flavobacterium</taxon>
    </lineage>
</organism>
<gene>
    <name evidence="2" type="ORF">FSS13T_10020</name>
</gene>
<keyword evidence="1" id="KW-1133">Transmembrane helix</keyword>
<name>A0ABN0QI83_9FLAO</name>
<evidence type="ECO:0000256" key="1">
    <source>
        <dbReference type="SAM" id="Phobius"/>
    </source>
</evidence>
<evidence type="ECO:0000313" key="3">
    <source>
        <dbReference type="Proteomes" id="UP000018234"/>
    </source>
</evidence>
<accession>A0ABN0QI83</accession>
<protein>
    <submittedName>
        <fullName evidence="2">Uncharacterized protein</fullName>
    </submittedName>
</protein>
<reference evidence="2 3" key="1">
    <citation type="submission" date="2013-08" db="EMBL/GenBank/DDBJ databases">
        <title>Flavobacterium saliperosum type strain genome sequencing.</title>
        <authorList>
            <person name="Lee K."/>
            <person name="Yi H."/>
            <person name="Park S."/>
            <person name="Chun J."/>
        </authorList>
    </citation>
    <scope>NUCLEOTIDE SEQUENCE [LARGE SCALE GENOMIC DNA]</scope>
    <source>
        <strain evidence="2 3">S13</strain>
    </source>
</reference>
<sequence>MPIFKISIWYFIVLCHFNYFLFAVSKSNFSNIFELNRSSALSKWIMFF</sequence>
<feature type="transmembrane region" description="Helical" evidence="1">
    <location>
        <begin position="6"/>
        <end position="24"/>
    </location>
</feature>
<keyword evidence="3" id="KW-1185">Reference proteome</keyword>
<keyword evidence="1" id="KW-0472">Membrane</keyword>
<comment type="caution">
    <text evidence="2">The sequence shown here is derived from an EMBL/GenBank/DDBJ whole genome shotgun (WGS) entry which is preliminary data.</text>
</comment>
<dbReference type="Proteomes" id="UP000018234">
    <property type="component" value="Unassembled WGS sequence"/>
</dbReference>
<proteinExistence type="predicted"/>